<feature type="compositionally biased region" description="Low complexity" evidence="2">
    <location>
        <begin position="265"/>
        <end position="297"/>
    </location>
</feature>
<protein>
    <submittedName>
        <fullName evidence="3">Actin</fullName>
    </submittedName>
</protein>
<dbReference type="Gene3D" id="3.30.420.40">
    <property type="match status" value="2"/>
</dbReference>
<evidence type="ECO:0000313" key="3">
    <source>
        <dbReference type="EMBL" id="KAF8754209.1"/>
    </source>
</evidence>
<name>A0A8H7IB06_9AGAM</name>
<dbReference type="InterPro" id="IPR004000">
    <property type="entry name" value="Actin"/>
</dbReference>
<dbReference type="PANTHER" id="PTHR11937">
    <property type="entry name" value="ACTIN"/>
    <property type="match status" value="1"/>
</dbReference>
<comment type="caution">
    <text evidence="3">The sequence shown here is derived from an EMBL/GenBank/DDBJ whole genome shotgun (WGS) entry which is preliminary data.</text>
</comment>
<organism evidence="3 4">
    <name type="scientific">Rhizoctonia solani</name>
    <dbReference type="NCBI Taxonomy" id="456999"/>
    <lineage>
        <taxon>Eukaryota</taxon>
        <taxon>Fungi</taxon>
        <taxon>Dikarya</taxon>
        <taxon>Basidiomycota</taxon>
        <taxon>Agaricomycotina</taxon>
        <taxon>Agaricomycetes</taxon>
        <taxon>Cantharellales</taxon>
        <taxon>Ceratobasidiaceae</taxon>
        <taxon>Rhizoctonia</taxon>
    </lineage>
</organism>
<dbReference type="Pfam" id="PF00022">
    <property type="entry name" value="Actin"/>
    <property type="match status" value="1"/>
</dbReference>
<gene>
    <name evidence="3" type="ORF">RHS01_06195</name>
</gene>
<dbReference type="SUPFAM" id="SSF53067">
    <property type="entry name" value="Actin-like ATPase domain"/>
    <property type="match status" value="2"/>
</dbReference>
<dbReference type="Proteomes" id="UP000614334">
    <property type="component" value="Unassembled WGS sequence"/>
</dbReference>
<evidence type="ECO:0000313" key="4">
    <source>
        <dbReference type="Proteomes" id="UP000614334"/>
    </source>
</evidence>
<dbReference type="InterPro" id="IPR043129">
    <property type="entry name" value="ATPase_NBD"/>
</dbReference>
<feature type="region of interest" description="Disordered" evidence="2">
    <location>
        <begin position="265"/>
        <end position="309"/>
    </location>
</feature>
<dbReference type="AlphaFoldDB" id="A0A8H7IB06"/>
<proteinExistence type="inferred from homology"/>
<reference evidence="3" key="1">
    <citation type="submission" date="2020-09" db="EMBL/GenBank/DDBJ databases">
        <title>Comparative genome analyses of four rice-infecting Rhizoctonia solani isolates reveal extensive enrichment of homogalacturonan modification genes.</title>
        <authorList>
            <person name="Lee D.-Y."/>
            <person name="Jeon J."/>
            <person name="Kim K.-T."/>
            <person name="Cheong K."/>
            <person name="Song H."/>
            <person name="Choi G."/>
            <person name="Ko J."/>
            <person name="Opiyo S.O."/>
            <person name="Zuo S."/>
            <person name="Madhav S."/>
            <person name="Lee Y.-H."/>
            <person name="Wang G.-L."/>
        </authorList>
    </citation>
    <scope>NUCLEOTIDE SEQUENCE</scope>
    <source>
        <strain evidence="3">AG1-IA B2</strain>
    </source>
</reference>
<dbReference type="EMBL" id="JACYCF010000011">
    <property type="protein sequence ID" value="KAF8754209.1"/>
    <property type="molecule type" value="Genomic_DNA"/>
</dbReference>
<dbReference type="SMART" id="SM00268">
    <property type="entry name" value="ACTIN"/>
    <property type="match status" value="1"/>
</dbReference>
<evidence type="ECO:0000256" key="1">
    <source>
        <dbReference type="RuleBase" id="RU000487"/>
    </source>
</evidence>
<feature type="compositionally biased region" description="Basic and acidic residues" evidence="2">
    <location>
        <begin position="298"/>
        <end position="309"/>
    </location>
</feature>
<evidence type="ECO:0000256" key="2">
    <source>
        <dbReference type="SAM" id="MobiDB-lite"/>
    </source>
</evidence>
<comment type="similarity">
    <text evidence="1">Belongs to the actin family.</text>
</comment>
<feature type="region of interest" description="Disordered" evidence="2">
    <location>
        <begin position="409"/>
        <end position="428"/>
    </location>
</feature>
<sequence>MSSAVPTTPTTTRVQSAHVLNSPHYTTTRRHSLYGTEDRIILDPGSRVWKVGFSGEGKPRDVFSVNDGEGLWNFNTMRPAAEREEFEKLIEQKIQDWLRKLLVDPKARKIIIVEHPLLPLCVKNMFAKVLFQNLQVPSLSFAPSHVLALLAAGRITGLVIDCGHLETTVLPAPVFLLCTTPLAGARLTTHLRALLLLHGTYIPPQSTLSGPATSIPEMQRAKRIPPSILTDALVETIKTRACFVGSPISPEDDQDQDVTMMDIVPTPSSATTASSTAGSVSGAASVSGAGSVSGVGPSRREEREIDPMAKHSRATDLRIAVGVGAGRGVVIIPGWVRERAAEALFTGGDVDERSVAETVLDCLRKVPVDLRKELISSLLVVGGTSMLPGFVSRLHAELKSLLSTSIANVETPPASDPPSPTTPTISTLPRIAVPPPLVSIGKRRARQPYDPYARLRPLAPHLAIINAPAGVGDGHQNSGKAPAFAPSALPWVGGSLAGSLKIGGEKFLAKSTKKLRYRWRKRETVVAPGIVSGRREGYFLPDWTKGVMMVGAPNAAIIPPGTNMDTTT</sequence>
<accession>A0A8H7IB06</accession>